<evidence type="ECO:0000256" key="1">
    <source>
        <dbReference type="SAM" id="MobiDB-lite"/>
    </source>
</evidence>
<evidence type="ECO:0000313" key="3">
    <source>
        <dbReference type="Proteomes" id="UP001216390"/>
    </source>
</evidence>
<accession>A0AAF0BVI4</accession>
<reference evidence="2" key="1">
    <citation type="submission" date="2023-01" db="EMBL/GenBank/DDBJ databases">
        <title>The diversity of Class Acidimicrobiia in South China Sea sediment environments and the proposal of Iamia marina sp. nov., a novel species of the genus Iamia.</title>
        <authorList>
            <person name="He Y."/>
            <person name="Tian X."/>
        </authorList>
    </citation>
    <scope>NUCLEOTIDE SEQUENCE</scope>
    <source>
        <strain evidence="2">DSM 19957</strain>
    </source>
</reference>
<dbReference type="RefSeq" id="WP_272738416.1">
    <property type="nucleotide sequence ID" value="NZ_CP116942.1"/>
</dbReference>
<dbReference type="EMBL" id="CP116942">
    <property type="protein sequence ID" value="WCO68902.1"/>
    <property type="molecule type" value="Genomic_DNA"/>
</dbReference>
<feature type="region of interest" description="Disordered" evidence="1">
    <location>
        <begin position="148"/>
        <end position="184"/>
    </location>
</feature>
<organism evidence="2 3">
    <name type="scientific">Iamia majanohamensis</name>
    <dbReference type="NCBI Taxonomy" id="467976"/>
    <lineage>
        <taxon>Bacteria</taxon>
        <taxon>Bacillati</taxon>
        <taxon>Actinomycetota</taxon>
        <taxon>Acidimicrobiia</taxon>
        <taxon>Acidimicrobiales</taxon>
        <taxon>Iamiaceae</taxon>
        <taxon>Iamia</taxon>
    </lineage>
</organism>
<keyword evidence="3" id="KW-1185">Reference proteome</keyword>
<name>A0AAF0BVI4_9ACTN</name>
<dbReference type="Proteomes" id="UP001216390">
    <property type="component" value="Chromosome"/>
</dbReference>
<evidence type="ECO:0008006" key="4">
    <source>
        <dbReference type="Google" id="ProtNLM"/>
    </source>
</evidence>
<proteinExistence type="predicted"/>
<gene>
    <name evidence="2" type="ORF">PO878_09215</name>
</gene>
<dbReference type="AlphaFoldDB" id="A0AAF0BVI4"/>
<feature type="compositionally biased region" description="Basic residues" evidence="1">
    <location>
        <begin position="175"/>
        <end position="184"/>
    </location>
</feature>
<evidence type="ECO:0000313" key="2">
    <source>
        <dbReference type="EMBL" id="WCO68902.1"/>
    </source>
</evidence>
<protein>
    <recommendedName>
        <fullName evidence="4">Cupin domain-containing protein</fullName>
    </recommendedName>
</protein>
<sequence length="184" mass="18794">MLDLTEDTLAADVVVRRSPETTVDIRHGEADEPPLVGLAHGALWARAEPTGPGVDVGHGSLNVVVRGGTVLLDAQGGAGLLIVLRGEVEVSAHGEVLRTARAGEALPFDDAGSVGDPDPVDAAELAHDPFISLNLVLDSLAGVPTGLDDLPEPALVGAGPTEADGDGDGDEGAPRKRRFGGRKR</sequence>
<dbReference type="KEGG" id="ima:PO878_09215"/>